<keyword evidence="5" id="KW-0680">Restriction system</keyword>
<dbReference type="EC" id="2.1.1.37" evidence="1"/>
<evidence type="ECO:0000256" key="4">
    <source>
        <dbReference type="ARBA" id="ARBA00022691"/>
    </source>
</evidence>
<gene>
    <name evidence="8" type="ORF">CP335_03260</name>
</gene>
<dbReference type="Gene3D" id="3.40.50.150">
    <property type="entry name" value="Vaccinia Virus protein VP39"/>
    <property type="match status" value="1"/>
</dbReference>
<evidence type="ECO:0000256" key="1">
    <source>
        <dbReference type="ARBA" id="ARBA00011975"/>
    </source>
</evidence>
<evidence type="ECO:0000313" key="9">
    <source>
        <dbReference type="Proteomes" id="UP000218643"/>
    </source>
</evidence>
<sequence>MVSDIFPRDASRSERTTFDGLQSIELFAGAGGLGLGFSLTGVGHRAVVEWSKHACETLRTNKRQGVEPIAHWADVTEGDVRNFSFAGFDGLDLVTGGPPCQPFSMGGKHQGFLDERDMFPQAVRAVREVKPRAFVFENVRGLTRAAFYNYFNYILLQLEFPSLQAKIGEEWLEHLARLEKHKTKGGKSEYHVVSRLVNAANYGVPQKRERVFIVGFRADVHQPWKFPAETHSSDALLHDQWVTGNYWETHKVAKRHRPEQPLKMEKKLAELRKADTSTMLLPWQTVRDAIADLPDPEKTPTHSIQAHKFQPGARSYPGHTGSPLDEPAKALKAGGHGVPGGENMLRRPDGSVRYFTVRECARIQTFPDEFIFDGTWGEVMRQLGNAVPVKLAQCVAGSVCELLRPR</sequence>
<dbReference type="GO" id="GO:0044027">
    <property type="term" value="P:negative regulation of gene expression via chromosomal CpG island methylation"/>
    <property type="evidence" value="ECO:0007669"/>
    <property type="project" value="TreeGrafter"/>
</dbReference>
<dbReference type="PROSITE" id="PS00095">
    <property type="entry name" value="C5_MTASE_2"/>
    <property type="match status" value="1"/>
</dbReference>
<evidence type="ECO:0000256" key="3">
    <source>
        <dbReference type="ARBA" id="ARBA00022679"/>
    </source>
</evidence>
<accession>A0A854XBU2</accession>
<dbReference type="GO" id="GO:0003886">
    <property type="term" value="F:DNA (cytosine-5-)-methyltransferase activity"/>
    <property type="evidence" value="ECO:0007669"/>
    <property type="project" value="UniProtKB-EC"/>
</dbReference>
<dbReference type="InterPro" id="IPR001525">
    <property type="entry name" value="C5_MeTfrase"/>
</dbReference>
<dbReference type="InterPro" id="IPR018117">
    <property type="entry name" value="C5_DNA_meth_AS"/>
</dbReference>
<name>A0A854XBU2_PSEFL</name>
<comment type="similarity">
    <text evidence="7">Belongs to the class I-like SAM-binding methyltransferase superfamily. C5-methyltransferase family.</text>
</comment>
<dbReference type="GO" id="GO:0032259">
    <property type="term" value="P:methylation"/>
    <property type="evidence" value="ECO:0007669"/>
    <property type="project" value="UniProtKB-KW"/>
</dbReference>
<dbReference type="PROSITE" id="PS51679">
    <property type="entry name" value="SAM_MT_C5"/>
    <property type="match status" value="1"/>
</dbReference>
<reference evidence="8 9" key="2">
    <citation type="submission" date="2017-10" db="EMBL/GenBank/DDBJ databases">
        <title>Rhizosphere-associated Pseudomonas modulate jasmonic acid/salicylic acid antagonism to induce systemic resistance to herbivores at the cost of susceptibility to pathogens.</title>
        <authorList>
            <person name="Haney C.H."/>
            <person name="Wiesmann C.L."/>
            <person name="Shapiro L.R."/>
            <person name="O'Sullivan L.R."/>
            <person name="Khorasani S."/>
            <person name="Melnyk R.A."/>
            <person name="Xiao L."/>
            <person name="Bush J."/>
            <person name="Carrillo J."/>
            <person name="Pierce N.E."/>
            <person name="Ausubel F.M."/>
        </authorList>
    </citation>
    <scope>NUCLEOTIDE SEQUENCE [LARGE SCALE GENOMIC DNA]</scope>
    <source>
        <strain evidence="8 9">CH229</strain>
    </source>
</reference>
<dbReference type="GO" id="GO:0009307">
    <property type="term" value="P:DNA restriction-modification system"/>
    <property type="evidence" value="ECO:0007669"/>
    <property type="project" value="UniProtKB-KW"/>
</dbReference>
<keyword evidence="2 7" id="KW-0489">Methyltransferase</keyword>
<dbReference type="InterPro" id="IPR031303">
    <property type="entry name" value="C5_meth_CS"/>
</dbReference>
<evidence type="ECO:0000256" key="5">
    <source>
        <dbReference type="ARBA" id="ARBA00022747"/>
    </source>
</evidence>
<dbReference type="PANTHER" id="PTHR10629:SF52">
    <property type="entry name" value="DNA (CYTOSINE-5)-METHYLTRANSFERASE 1"/>
    <property type="match status" value="1"/>
</dbReference>
<protein>
    <recommendedName>
        <fullName evidence="1">DNA (cytosine-5-)-methyltransferase</fullName>
        <ecNumber evidence="1">2.1.1.37</ecNumber>
    </recommendedName>
</protein>
<evidence type="ECO:0000256" key="6">
    <source>
        <dbReference type="ARBA" id="ARBA00047422"/>
    </source>
</evidence>
<dbReference type="Pfam" id="PF00145">
    <property type="entry name" value="DNA_methylase"/>
    <property type="match status" value="2"/>
</dbReference>
<dbReference type="Proteomes" id="UP000218643">
    <property type="component" value="Unassembled WGS sequence"/>
</dbReference>
<organism evidence="8 9">
    <name type="scientific">Pseudomonas fluorescens</name>
    <dbReference type="NCBI Taxonomy" id="294"/>
    <lineage>
        <taxon>Bacteria</taxon>
        <taxon>Pseudomonadati</taxon>
        <taxon>Pseudomonadota</taxon>
        <taxon>Gammaproteobacteria</taxon>
        <taxon>Pseudomonadales</taxon>
        <taxon>Pseudomonadaceae</taxon>
        <taxon>Pseudomonas</taxon>
    </lineage>
</organism>
<dbReference type="Gene3D" id="3.90.120.10">
    <property type="entry name" value="DNA Methylase, subunit A, domain 2"/>
    <property type="match status" value="1"/>
</dbReference>
<dbReference type="InterPro" id="IPR050390">
    <property type="entry name" value="C5-Methyltransferase"/>
</dbReference>
<dbReference type="AlphaFoldDB" id="A0A854XBU2"/>
<dbReference type="EMBL" id="NXHE01000003">
    <property type="protein sequence ID" value="PCM50953.1"/>
    <property type="molecule type" value="Genomic_DNA"/>
</dbReference>
<evidence type="ECO:0000256" key="2">
    <source>
        <dbReference type="ARBA" id="ARBA00022603"/>
    </source>
</evidence>
<keyword evidence="3 7" id="KW-0808">Transferase</keyword>
<dbReference type="PROSITE" id="PS00094">
    <property type="entry name" value="C5_MTASE_1"/>
    <property type="match status" value="1"/>
</dbReference>
<evidence type="ECO:0000313" key="8">
    <source>
        <dbReference type="EMBL" id="PCM50953.1"/>
    </source>
</evidence>
<comment type="catalytic activity">
    <reaction evidence="6">
        <text>a 2'-deoxycytidine in DNA + S-adenosyl-L-methionine = a 5-methyl-2'-deoxycytidine in DNA + S-adenosyl-L-homocysteine + H(+)</text>
        <dbReference type="Rhea" id="RHEA:13681"/>
        <dbReference type="Rhea" id="RHEA-COMP:11369"/>
        <dbReference type="Rhea" id="RHEA-COMP:11370"/>
        <dbReference type="ChEBI" id="CHEBI:15378"/>
        <dbReference type="ChEBI" id="CHEBI:57856"/>
        <dbReference type="ChEBI" id="CHEBI:59789"/>
        <dbReference type="ChEBI" id="CHEBI:85452"/>
        <dbReference type="ChEBI" id="CHEBI:85454"/>
        <dbReference type="EC" id="2.1.1.37"/>
    </reaction>
</comment>
<comment type="caution">
    <text evidence="8">The sequence shown here is derived from an EMBL/GenBank/DDBJ whole genome shotgun (WGS) entry which is preliminary data.</text>
</comment>
<proteinExistence type="inferred from homology"/>
<dbReference type="PANTHER" id="PTHR10629">
    <property type="entry name" value="CYTOSINE-SPECIFIC METHYLTRANSFERASE"/>
    <property type="match status" value="1"/>
</dbReference>
<dbReference type="PRINTS" id="PR00105">
    <property type="entry name" value="C5METTRFRASE"/>
</dbReference>
<reference evidence="8 9" key="1">
    <citation type="submission" date="2017-09" db="EMBL/GenBank/DDBJ databases">
        <authorList>
            <person name="Haney C."/>
            <person name="Melnyk R."/>
        </authorList>
    </citation>
    <scope>NUCLEOTIDE SEQUENCE [LARGE SCALE GENOMIC DNA]</scope>
    <source>
        <strain evidence="8 9">CH229</strain>
    </source>
</reference>
<dbReference type="RefSeq" id="WP_096795024.1">
    <property type="nucleotide sequence ID" value="NZ_NXHE01000003.1"/>
</dbReference>
<dbReference type="GO" id="GO:0003677">
    <property type="term" value="F:DNA binding"/>
    <property type="evidence" value="ECO:0007669"/>
    <property type="project" value="TreeGrafter"/>
</dbReference>
<dbReference type="InterPro" id="IPR029063">
    <property type="entry name" value="SAM-dependent_MTases_sf"/>
</dbReference>
<feature type="active site" evidence="7">
    <location>
        <position position="100"/>
    </location>
</feature>
<keyword evidence="4 7" id="KW-0949">S-adenosyl-L-methionine</keyword>
<evidence type="ECO:0000256" key="7">
    <source>
        <dbReference type="PROSITE-ProRule" id="PRU01016"/>
    </source>
</evidence>
<dbReference type="SUPFAM" id="SSF53335">
    <property type="entry name" value="S-adenosyl-L-methionine-dependent methyltransferases"/>
    <property type="match status" value="1"/>
</dbReference>